<dbReference type="InterPro" id="IPR011989">
    <property type="entry name" value="ARM-like"/>
</dbReference>
<dbReference type="InterPro" id="IPR016024">
    <property type="entry name" value="ARM-type_fold"/>
</dbReference>
<evidence type="ECO:0000259" key="4">
    <source>
        <dbReference type="Pfam" id="PF04802"/>
    </source>
</evidence>
<feature type="compositionally biased region" description="Polar residues" evidence="3">
    <location>
        <begin position="728"/>
        <end position="737"/>
    </location>
</feature>
<dbReference type="Pfam" id="PF22972">
    <property type="entry name" value="EVH1_PP4R3"/>
    <property type="match status" value="1"/>
</dbReference>
<dbReference type="GO" id="GO:0030289">
    <property type="term" value="C:protein phosphatase 4 complex"/>
    <property type="evidence" value="ECO:0007669"/>
    <property type="project" value="TreeGrafter"/>
</dbReference>
<dbReference type="SUPFAM" id="SSF48371">
    <property type="entry name" value="ARM repeat"/>
    <property type="match status" value="1"/>
</dbReference>
<dbReference type="InterPro" id="IPR006887">
    <property type="entry name" value="P4R3-like_central_dom"/>
</dbReference>
<keyword evidence="7" id="KW-1185">Reference proteome</keyword>
<evidence type="ECO:0000313" key="7">
    <source>
        <dbReference type="Proteomes" id="UP001220961"/>
    </source>
</evidence>
<dbReference type="EMBL" id="CP119910">
    <property type="protein sequence ID" value="WFD19235.1"/>
    <property type="molecule type" value="Genomic_DNA"/>
</dbReference>
<evidence type="ECO:0000256" key="2">
    <source>
        <dbReference type="ARBA" id="ARBA00023242"/>
    </source>
</evidence>
<proteinExistence type="predicted"/>
<keyword evidence="2" id="KW-0539">Nucleus</keyword>
<dbReference type="InterPro" id="IPR011993">
    <property type="entry name" value="PH-like_dom_sf"/>
</dbReference>
<dbReference type="Gene3D" id="1.25.10.10">
    <property type="entry name" value="Leucine-rich Repeat Variant"/>
    <property type="match status" value="1"/>
</dbReference>
<feature type="domain" description="Serine/threonine-protein phosphatase 4 regulatory subunit 3-like central" evidence="4">
    <location>
        <begin position="223"/>
        <end position="713"/>
    </location>
</feature>
<feature type="domain" description="PP4R3 EVH1-like" evidence="5">
    <location>
        <begin position="127"/>
        <end position="190"/>
    </location>
</feature>
<accession>A0AAF0E6W6</accession>
<organism evidence="6 7">
    <name type="scientific">Malassezia caprae</name>
    <dbReference type="NCBI Taxonomy" id="1381934"/>
    <lineage>
        <taxon>Eukaryota</taxon>
        <taxon>Fungi</taxon>
        <taxon>Dikarya</taxon>
        <taxon>Basidiomycota</taxon>
        <taxon>Ustilaginomycotina</taxon>
        <taxon>Malasseziomycetes</taxon>
        <taxon>Malasseziales</taxon>
        <taxon>Malasseziaceae</taxon>
        <taxon>Malassezia</taxon>
    </lineage>
</organism>
<evidence type="ECO:0000256" key="1">
    <source>
        <dbReference type="ARBA" id="ARBA00004123"/>
    </source>
</evidence>
<dbReference type="Pfam" id="PF04802">
    <property type="entry name" value="PP4R3"/>
    <property type="match status" value="1"/>
</dbReference>
<feature type="region of interest" description="Disordered" evidence="3">
    <location>
        <begin position="1"/>
        <end position="44"/>
    </location>
</feature>
<dbReference type="PANTHER" id="PTHR23318">
    <property type="entry name" value="ATP SYNTHASE GAMMA-RELATED"/>
    <property type="match status" value="1"/>
</dbReference>
<dbReference type="GO" id="GO:0006974">
    <property type="term" value="P:DNA damage response"/>
    <property type="evidence" value="ECO:0007669"/>
    <property type="project" value="TreeGrafter"/>
</dbReference>
<comment type="subcellular location">
    <subcellularLocation>
        <location evidence="1">Nucleus</location>
    </subcellularLocation>
</comment>
<dbReference type="GO" id="GO:0005654">
    <property type="term" value="C:nucleoplasm"/>
    <property type="evidence" value="ECO:0007669"/>
    <property type="project" value="TreeGrafter"/>
</dbReference>
<dbReference type="InterPro" id="IPR055236">
    <property type="entry name" value="EVH1_PP4R3"/>
</dbReference>
<feature type="region of interest" description="Disordered" evidence="3">
    <location>
        <begin position="752"/>
        <end position="818"/>
    </location>
</feature>
<name>A0AAF0E6W6_9BASI</name>
<dbReference type="PANTHER" id="PTHR23318:SF0">
    <property type="entry name" value="SERINE_THREONINE-PROTEIN PHOSPHATASE 4 REGULATORY SUBUNIT 3"/>
    <property type="match status" value="1"/>
</dbReference>
<dbReference type="Gene3D" id="2.30.29.30">
    <property type="entry name" value="Pleckstrin-homology domain (PH domain)/Phosphotyrosine-binding domain (PTB)"/>
    <property type="match status" value="1"/>
</dbReference>
<feature type="compositionally biased region" description="Polar residues" evidence="3">
    <location>
        <begin position="35"/>
        <end position="44"/>
    </location>
</feature>
<evidence type="ECO:0000259" key="5">
    <source>
        <dbReference type="Pfam" id="PF22972"/>
    </source>
</evidence>
<sequence>MAASVEAAPLLAHDEGVERKPPTSSPDASAKGEHTQSPPILFSSTMSRGGYHQCGSGRRVKFYVLENQAWADRGTGYCAGVYDEKHDEALLVARKEETCTSLGSVADANGSEGTQDGDAQPQEYMLVVSESLASDDFLLHAPVIKEDVYQRQQETLVVWTALDGTDMALSFQELEGCNEVWDFITEVQNHFLLSRGLEYGKALEADLPPFELAAPTLDNLDTIYEELRISSQHSVAMRDRVVEWLLKEDYIRKLTPLLEQAEARHALPALHRLYEIMKTILLLNDNLVVEYLLQDDVFYTVAGMLEYNPEHPHLKASYRQHLSDEAKFHQVVDFDDPAILTKIFETYRLVYLKDVMLAGLVEDGLQSMLTSLVFFYQNDIVNYCINDSQLWAQLEQVYRAPLTDATRVQKAKGVVFVQHLCTMGKQIQLPGRIALFRCLVDGGVLPIIEYALGTSDAALRVAASDILSSLIEYDANSVRAYILDEVHEGKTPLLCRLQVLLQDGQDPALCTQWTEAVRALMDVNMDGLMHSPLGQGAVPKPRVDTDELLTWLYDGTMQQLLEPLLQLPDMQTLAPAQSIALDPSRWLLYSHLCDLLCFVIENHSFRSQYYILTSNVCSHVGSLLHARNKHMRLAALRVLRACVSSHNQFTYRHLMQLDVMGHVLSLLQKEAPRDNLVSSACLGLCEQLRRDNVRPLLNDIVQKHSAVLEALRTDPVAGHGISALIQQQARNQSGSPSDSDESVADSPCMNEAAAEQDYFDSEEALDVPTTGESPDLEARAPLWERRRKHEDEEDDLAERLAKRPASAHQGRPAAPADR</sequence>
<dbReference type="AlphaFoldDB" id="A0AAF0E6W6"/>
<feature type="compositionally biased region" description="Basic and acidic residues" evidence="3">
    <location>
        <begin position="12"/>
        <end position="21"/>
    </location>
</feature>
<protein>
    <submittedName>
        <fullName evidence="6">Platinum sensitivity protein</fullName>
    </submittedName>
</protein>
<evidence type="ECO:0000256" key="3">
    <source>
        <dbReference type="SAM" id="MobiDB-lite"/>
    </source>
</evidence>
<gene>
    <name evidence="6" type="primary">PSY2</name>
    <name evidence="6" type="ORF">MCAP1_001458</name>
</gene>
<dbReference type="GO" id="GO:0072542">
    <property type="term" value="F:protein phosphatase activator activity"/>
    <property type="evidence" value="ECO:0007669"/>
    <property type="project" value="TreeGrafter"/>
</dbReference>
<dbReference type="InterPro" id="IPR051137">
    <property type="entry name" value="PP4R3-like"/>
</dbReference>
<reference evidence="6" key="1">
    <citation type="submission" date="2023-03" db="EMBL/GenBank/DDBJ databases">
        <title>Mating type loci evolution in Malassezia.</title>
        <authorList>
            <person name="Coelho M.A."/>
        </authorList>
    </citation>
    <scope>NUCLEOTIDE SEQUENCE</scope>
    <source>
        <strain evidence="6">CBS 10434</strain>
    </source>
</reference>
<dbReference type="Proteomes" id="UP001220961">
    <property type="component" value="Chromosome 3"/>
</dbReference>
<evidence type="ECO:0000313" key="6">
    <source>
        <dbReference type="EMBL" id="WFD19235.1"/>
    </source>
</evidence>
<feature type="region of interest" description="Disordered" evidence="3">
    <location>
        <begin position="728"/>
        <end position="747"/>
    </location>
</feature>